<dbReference type="EMBL" id="DS028097">
    <property type="protein sequence ID" value="KMP08439.1"/>
    <property type="molecule type" value="Genomic_DNA"/>
</dbReference>
<evidence type="ECO:0000256" key="1">
    <source>
        <dbReference type="PROSITE-ProRule" id="PRU00175"/>
    </source>
</evidence>
<feature type="domain" description="SWIM-type" evidence="4">
    <location>
        <begin position="139"/>
        <end position="171"/>
    </location>
</feature>
<evidence type="ECO:0000259" key="4">
    <source>
        <dbReference type="PROSITE" id="PS50966"/>
    </source>
</evidence>
<dbReference type="InterPro" id="IPR007527">
    <property type="entry name" value="Znf_SWIM"/>
</dbReference>
<dbReference type="InterPro" id="IPR039903">
    <property type="entry name" value="Zswim2"/>
</dbReference>
<dbReference type="AlphaFoldDB" id="A0A0J6YMP9"/>
<dbReference type="PANTHER" id="PTHR21540">
    <property type="entry name" value="RING FINGER AND SWIM DOMAIN-CONTAINING PROTEIN 2"/>
    <property type="match status" value="1"/>
</dbReference>
<evidence type="ECO:0000256" key="2">
    <source>
        <dbReference type="SAM" id="MobiDB-lite"/>
    </source>
</evidence>
<dbReference type="GO" id="GO:0061630">
    <property type="term" value="F:ubiquitin protein ligase activity"/>
    <property type="evidence" value="ECO:0007669"/>
    <property type="project" value="InterPro"/>
</dbReference>
<accession>A0A0J6YMP9</accession>
<keyword evidence="1" id="KW-0479">Metal-binding</keyword>
<feature type="compositionally biased region" description="Low complexity" evidence="2">
    <location>
        <begin position="1"/>
        <end position="15"/>
    </location>
</feature>
<evidence type="ECO:0000313" key="6">
    <source>
        <dbReference type="Proteomes" id="UP000054565"/>
    </source>
</evidence>
<feature type="region of interest" description="Disordered" evidence="2">
    <location>
        <begin position="1"/>
        <end position="81"/>
    </location>
</feature>
<evidence type="ECO:0000259" key="3">
    <source>
        <dbReference type="PROSITE" id="PS50089"/>
    </source>
</evidence>
<keyword evidence="1" id="KW-0863">Zinc-finger</keyword>
<gene>
    <name evidence="5" type="ORF">CIRG_08120</name>
</gene>
<dbReference type="Proteomes" id="UP000054565">
    <property type="component" value="Unassembled WGS sequence"/>
</dbReference>
<dbReference type="SUPFAM" id="SSF57850">
    <property type="entry name" value="RING/U-box"/>
    <property type="match status" value="1"/>
</dbReference>
<dbReference type="PROSITE" id="PS50089">
    <property type="entry name" value="ZF_RING_2"/>
    <property type="match status" value="1"/>
</dbReference>
<dbReference type="OrthoDB" id="2122982at2759"/>
<dbReference type="Gene3D" id="3.30.40.10">
    <property type="entry name" value="Zinc/RING finger domain, C3HC4 (zinc finger)"/>
    <property type="match status" value="1"/>
</dbReference>
<proteinExistence type="predicted"/>
<organism evidence="5 6">
    <name type="scientific">Coccidioides immitis RMSCC 2394</name>
    <dbReference type="NCBI Taxonomy" id="404692"/>
    <lineage>
        <taxon>Eukaryota</taxon>
        <taxon>Fungi</taxon>
        <taxon>Dikarya</taxon>
        <taxon>Ascomycota</taxon>
        <taxon>Pezizomycotina</taxon>
        <taxon>Eurotiomycetes</taxon>
        <taxon>Eurotiomycetidae</taxon>
        <taxon>Onygenales</taxon>
        <taxon>Onygenaceae</taxon>
        <taxon>Coccidioides</taxon>
    </lineage>
</organism>
<keyword evidence="1" id="KW-0862">Zinc</keyword>
<dbReference type="STRING" id="404692.A0A0J6YMP9"/>
<dbReference type="PANTHER" id="PTHR21540:SF0">
    <property type="entry name" value="PHD FAMILY PROTEIN"/>
    <property type="match status" value="1"/>
</dbReference>
<evidence type="ECO:0000313" key="5">
    <source>
        <dbReference type="EMBL" id="KMP08439.1"/>
    </source>
</evidence>
<dbReference type="GO" id="GO:0008270">
    <property type="term" value="F:zinc ion binding"/>
    <property type="evidence" value="ECO:0007669"/>
    <property type="project" value="UniProtKB-KW"/>
</dbReference>
<sequence length="332" mass="36986">MPGGSVYAAGSGSVSRTKRKREEHKVDGSAPVTSPRKTKGPRTLSRNKSASDAPVSLACQPKPPAPGSKRRKRGADDGVEMVREEKRLRSFRKKPPQSYITKLTRATLQRMFIVKRQREETTRGPEETVHIVGTTGNIYKVVIGKVPACSCPDAMKGNQCKHIVYVLCNVLKVKDYLRYQLAFLSSELREIFEKAPINPADSSSTGSKGKQKPIDGDCPICFMPLDSSNDQVVWCKAACGNNIHRLCFEQWAASLNGKQLRCVYCRTPWEDDGFDIHSLLSRATISEDGYINVAEAMGLSQERDYSTYHQPWLDHNVVVETLGYNPTSCPFK</sequence>
<feature type="domain" description="RING-type" evidence="3">
    <location>
        <begin position="218"/>
        <end position="266"/>
    </location>
</feature>
<name>A0A0J6YMP9_COCIT</name>
<dbReference type="InterPro" id="IPR013083">
    <property type="entry name" value="Znf_RING/FYVE/PHD"/>
</dbReference>
<dbReference type="PROSITE" id="PS50966">
    <property type="entry name" value="ZF_SWIM"/>
    <property type="match status" value="1"/>
</dbReference>
<dbReference type="InterPro" id="IPR001841">
    <property type="entry name" value="Znf_RING"/>
</dbReference>
<protein>
    <submittedName>
        <fullName evidence="5">Znf1p</fullName>
    </submittedName>
</protein>
<reference evidence="6" key="1">
    <citation type="journal article" date="2010" name="Genome Res.">
        <title>Population genomic sequencing of Coccidioides fungi reveals recent hybridization and transposon control.</title>
        <authorList>
            <person name="Neafsey D.E."/>
            <person name="Barker B.M."/>
            <person name="Sharpton T.J."/>
            <person name="Stajich J.E."/>
            <person name="Park D.J."/>
            <person name="Whiston E."/>
            <person name="Hung C.-Y."/>
            <person name="McMahan C."/>
            <person name="White J."/>
            <person name="Sykes S."/>
            <person name="Heiman D."/>
            <person name="Young S."/>
            <person name="Zeng Q."/>
            <person name="Abouelleil A."/>
            <person name="Aftuck L."/>
            <person name="Bessette D."/>
            <person name="Brown A."/>
            <person name="FitzGerald M."/>
            <person name="Lui A."/>
            <person name="Macdonald J.P."/>
            <person name="Priest M."/>
            <person name="Orbach M.J."/>
            <person name="Galgiani J.N."/>
            <person name="Kirkland T.N."/>
            <person name="Cole G.T."/>
            <person name="Birren B.W."/>
            <person name="Henn M.R."/>
            <person name="Taylor J.W."/>
            <person name="Rounsley S.D."/>
        </authorList>
    </citation>
    <scope>NUCLEOTIDE SEQUENCE [LARGE SCALE GENOMIC DNA]</scope>
    <source>
        <strain evidence="6">RMSCC 2394</strain>
    </source>
</reference>